<reference evidence="3" key="1">
    <citation type="journal article" date="2016" name="Nature">
        <title>The genome of the seagrass Zostera marina reveals angiosperm adaptation to the sea.</title>
        <authorList>
            <person name="Olsen J.L."/>
            <person name="Rouze P."/>
            <person name="Verhelst B."/>
            <person name="Lin Y.-C."/>
            <person name="Bayer T."/>
            <person name="Collen J."/>
            <person name="Dattolo E."/>
            <person name="De Paoli E."/>
            <person name="Dittami S."/>
            <person name="Maumus F."/>
            <person name="Michel G."/>
            <person name="Kersting A."/>
            <person name="Lauritano C."/>
            <person name="Lohaus R."/>
            <person name="Toepel M."/>
            <person name="Tonon T."/>
            <person name="Vanneste K."/>
            <person name="Amirebrahimi M."/>
            <person name="Brakel J."/>
            <person name="Bostroem C."/>
            <person name="Chovatia M."/>
            <person name="Grimwood J."/>
            <person name="Jenkins J.W."/>
            <person name="Jueterbock A."/>
            <person name="Mraz A."/>
            <person name="Stam W.T."/>
            <person name="Tice H."/>
            <person name="Bornberg-Bauer E."/>
            <person name="Green P.J."/>
            <person name="Pearson G.A."/>
            <person name="Procaccini G."/>
            <person name="Duarte C.M."/>
            <person name="Schmutz J."/>
            <person name="Reusch T.B.H."/>
            <person name="Van de Peer Y."/>
        </authorList>
    </citation>
    <scope>NUCLEOTIDE SEQUENCE [LARGE SCALE GENOMIC DNA]</scope>
    <source>
        <strain evidence="3">cv. Finnish</strain>
    </source>
</reference>
<dbReference type="STRING" id="29655.A0A0K9PG93"/>
<dbReference type="GO" id="GO:0005524">
    <property type="term" value="F:ATP binding"/>
    <property type="evidence" value="ECO:0007669"/>
    <property type="project" value="InterPro"/>
</dbReference>
<organism evidence="2 3">
    <name type="scientific">Zostera marina</name>
    <name type="common">Eelgrass</name>
    <dbReference type="NCBI Taxonomy" id="29655"/>
    <lineage>
        <taxon>Eukaryota</taxon>
        <taxon>Viridiplantae</taxon>
        <taxon>Streptophyta</taxon>
        <taxon>Embryophyta</taxon>
        <taxon>Tracheophyta</taxon>
        <taxon>Spermatophyta</taxon>
        <taxon>Magnoliopsida</taxon>
        <taxon>Liliopsida</taxon>
        <taxon>Zosteraceae</taxon>
        <taxon>Zostera</taxon>
    </lineage>
</organism>
<dbReference type="GO" id="GO:0000724">
    <property type="term" value="P:double-strand break repair via homologous recombination"/>
    <property type="evidence" value="ECO:0007669"/>
    <property type="project" value="InterPro"/>
</dbReference>
<dbReference type="Proteomes" id="UP000036987">
    <property type="component" value="Unassembled WGS sequence"/>
</dbReference>
<dbReference type="InterPro" id="IPR030547">
    <property type="entry name" value="XRCC2"/>
</dbReference>
<dbReference type="SUPFAM" id="SSF52540">
    <property type="entry name" value="P-loop containing nucleoside triphosphate hydrolases"/>
    <property type="match status" value="1"/>
</dbReference>
<dbReference type="InterPro" id="IPR027417">
    <property type="entry name" value="P-loop_NTPase"/>
</dbReference>
<dbReference type="GO" id="GO:0033063">
    <property type="term" value="C:Rad51B-Rad51C-Rad51D-XRCC2 complex"/>
    <property type="evidence" value="ECO:0007669"/>
    <property type="project" value="InterPro"/>
</dbReference>
<dbReference type="GO" id="GO:0140664">
    <property type="term" value="F:ATP-dependent DNA damage sensor activity"/>
    <property type="evidence" value="ECO:0007669"/>
    <property type="project" value="InterPro"/>
</dbReference>
<evidence type="ECO:0000313" key="2">
    <source>
        <dbReference type="EMBL" id="KMZ67225.1"/>
    </source>
</evidence>
<name>A0A0K9PG93_ZOSMR</name>
<dbReference type="InterPro" id="IPR020588">
    <property type="entry name" value="RecA_ATP-bd"/>
</dbReference>
<dbReference type="OMA" id="THRIFFS"/>
<dbReference type="PROSITE" id="PS50162">
    <property type="entry name" value="RECA_2"/>
    <property type="match status" value="1"/>
</dbReference>
<proteinExistence type="predicted"/>
<dbReference type="OrthoDB" id="420422at2759"/>
<dbReference type="GO" id="GO:0003677">
    <property type="term" value="F:DNA binding"/>
    <property type="evidence" value="ECO:0007669"/>
    <property type="project" value="InterPro"/>
</dbReference>
<keyword evidence="3" id="KW-1185">Reference proteome</keyword>
<dbReference type="GO" id="GO:0005657">
    <property type="term" value="C:replication fork"/>
    <property type="evidence" value="ECO:0007669"/>
    <property type="project" value="InterPro"/>
</dbReference>
<dbReference type="PANTHER" id="PTHR46644">
    <property type="entry name" value="DNA REPAIR PROTEIN XRCC2"/>
    <property type="match status" value="1"/>
</dbReference>
<protein>
    <submittedName>
        <fullName evidence="2">DNA repair protein XRCC2-like protein</fullName>
    </submittedName>
</protein>
<dbReference type="PANTHER" id="PTHR46644:SF2">
    <property type="entry name" value="DNA REPAIR PROTEIN XRCC2"/>
    <property type="match status" value="1"/>
</dbReference>
<accession>A0A0K9PG93</accession>
<evidence type="ECO:0000313" key="3">
    <source>
        <dbReference type="Proteomes" id="UP000036987"/>
    </source>
</evidence>
<gene>
    <name evidence="2" type="ORF">ZOSMA_271G00230</name>
</gene>
<dbReference type="EMBL" id="LFYR01000918">
    <property type="protein sequence ID" value="KMZ67225.1"/>
    <property type="molecule type" value="Genomic_DNA"/>
</dbReference>
<comment type="caution">
    <text evidence="2">The sequence shown here is derived from an EMBL/GenBank/DDBJ whole genome shotgun (WGS) entry which is preliminary data.</text>
</comment>
<evidence type="ECO:0000259" key="1">
    <source>
        <dbReference type="PROSITE" id="PS50162"/>
    </source>
</evidence>
<dbReference type="Gene3D" id="3.40.50.300">
    <property type="entry name" value="P-loop containing nucleotide triphosphate hydrolases"/>
    <property type="match status" value="1"/>
</dbReference>
<feature type="domain" description="RecA family profile 1" evidence="1">
    <location>
        <begin position="19"/>
        <end position="219"/>
    </location>
</feature>
<sequence>MENPMLWIKHDETGHEYLDRLAVNHPAFLLPPLHRVPLCAGNVLEIIGPSPSAKSEVLLQASIYCVLPKLHFGGLERLVMYLDLDCRFDVSRFAQCLKTRLMQTHQHDEGFYNDELFQTCMSRFLYMRCHDSIEFLTSLKTIQSEIPKIKELHGISVHFLMIDSIGAYFWMDRFHGPHHFKDIKRENMSLQSIMENVSREIRKILQVHPMLVLATKATILGLETSTSEEKRHGRCSFNDVTSSNVSNRDAEKHSHKEYMPSSWQLFVTHRIFLRISDEKSDDRKDENYPIYTSKWIMPLLHFSDRFRVGDDGIVLL</sequence>
<dbReference type="AlphaFoldDB" id="A0A0K9PG93"/>
<dbReference type="CDD" id="cd19490">
    <property type="entry name" value="XRCC2"/>
    <property type="match status" value="1"/>
</dbReference>